<evidence type="ECO:0000259" key="1">
    <source>
        <dbReference type="Pfam" id="PF00078"/>
    </source>
</evidence>
<dbReference type="CDD" id="cd01647">
    <property type="entry name" value="RT_LTR"/>
    <property type="match status" value="1"/>
</dbReference>
<dbReference type="PANTHER" id="PTHR24559">
    <property type="entry name" value="TRANSPOSON TY3-I GAG-POL POLYPROTEIN"/>
    <property type="match status" value="1"/>
</dbReference>
<dbReference type="Gene3D" id="3.30.70.270">
    <property type="match status" value="1"/>
</dbReference>
<name>A0AAD3SKV3_NEPGR</name>
<dbReference type="InterPro" id="IPR043502">
    <property type="entry name" value="DNA/RNA_pol_sf"/>
</dbReference>
<dbReference type="InterPro" id="IPR043128">
    <property type="entry name" value="Rev_trsase/Diguanyl_cyclase"/>
</dbReference>
<proteinExistence type="predicted"/>
<reference evidence="2" key="1">
    <citation type="submission" date="2023-05" db="EMBL/GenBank/DDBJ databases">
        <title>Nepenthes gracilis genome sequencing.</title>
        <authorList>
            <person name="Fukushima K."/>
        </authorList>
    </citation>
    <scope>NUCLEOTIDE SEQUENCE</scope>
    <source>
        <strain evidence="2">SING2019-196</strain>
    </source>
</reference>
<organism evidence="2 3">
    <name type="scientific">Nepenthes gracilis</name>
    <name type="common">Slender pitcher plant</name>
    <dbReference type="NCBI Taxonomy" id="150966"/>
    <lineage>
        <taxon>Eukaryota</taxon>
        <taxon>Viridiplantae</taxon>
        <taxon>Streptophyta</taxon>
        <taxon>Embryophyta</taxon>
        <taxon>Tracheophyta</taxon>
        <taxon>Spermatophyta</taxon>
        <taxon>Magnoliopsida</taxon>
        <taxon>eudicotyledons</taxon>
        <taxon>Gunneridae</taxon>
        <taxon>Pentapetalae</taxon>
        <taxon>Caryophyllales</taxon>
        <taxon>Nepenthaceae</taxon>
        <taxon>Nepenthes</taxon>
    </lineage>
</organism>
<dbReference type="InterPro" id="IPR053134">
    <property type="entry name" value="RNA-dir_DNA_polymerase"/>
</dbReference>
<gene>
    <name evidence="2" type="ORF">Nepgr_014282</name>
</gene>
<dbReference type="AlphaFoldDB" id="A0AAD3SKV3"/>
<comment type="caution">
    <text evidence="2">The sequence shown here is derived from an EMBL/GenBank/DDBJ whole genome shotgun (WGS) entry which is preliminary data.</text>
</comment>
<evidence type="ECO:0000313" key="2">
    <source>
        <dbReference type="EMBL" id="GMH12441.1"/>
    </source>
</evidence>
<dbReference type="PANTHER" id="PTHR24559:SF444">
    <property type="entry name" value="REVERSE TRANSCRIPTASE DOMAIN-CONTAINING PROTEIN"/>
    <property type="match status" value="1"/>
</dbReference>
<accession>A0AAD3SKV3</accession>
<evidence type="ECO:0000313" key="3">
    <source>
        <dbReference type="Proteomes" id="UP001279734"/>
    </source>
</evidence>
<dbReference type="InterPro" id="IPR000477">
    <property type="entry name" value="RT_dom"/>
</dbReference>
<sequence length="106" mass="12270">MSPKDEEHTSFMTNQCTYYYKVMPFGLKNMGATYQQLMNKIFEKQIYRNMKVYVNGHTGKSRTTNDHIHDLAESFGVLRAHQMQLNLTKCGFGISSGKFLGFIVFQ</sequence>
<dbReference type="Pfam" id="PF00078">
    <property type="entry name" value="RVT_1"/>
    <property type="match status" value="1"/>
</dbReference>
<feature type="domain" description="Reverse transcriptase" evidence="1">
    <location>
        <begin position="14"/>
        <end position="104"/>
    </location>
</feature>
<protein>
    <recommendedName>
        <fullName evidence="1">Reverse transcriptase domain-containing protein</fullName>
    </recommendedName>
</protein>
<dbReference type="SUPFAM" id="SSF56672">
    <property type="entry name" value="DNA/RNA polymerases"/>
    <property type="match status" value="1"/>
</dbReference>
<dbReference type="Proteomes" id="UP001279734">
    <property type="component" value="Unassembled WGS sequence"/>
</dbReference>
<keyword evidence="3" id="KW-1185">Reference proteome</keyword>
<dbReference type="EMBL" id="BSYO01000012">
    <property type="protein sequence ID" value="GMH12441.1"/>
    <property type="molecule type" value="Genomic_DNA"/>
</dbReference>